<gene>
    <name evidence="1" type="ORF">LPJ66_003827</name>
</gene>
<dbReference type="EMBL" id="JANBPG010000414">
    <property type="protein sequence ID" value="KAJ1896710.1"/>
    <property type="molecule type" value="Genomic_DNA"/>
</dbReference>
<dbReference type="Proteomes" id="UP001150581">
    <property type="component" value="Unassembled WGS sequence"/>
</dbReference>
<reference evidence="1" key="1">
    <citation type="submission" date="2022-07" db="EMBL/GenBank/DDBJ databases">
        <title>Phylogenomic reconstructions and comparative analyses of Kickxellomycotina fungi.</title>
        <authorList>
            <person name="Reynolds N.K."/>
            <person name="Stajich J.E."/>
            <person name="Barry K."/>
            <person name="Grigoriev I.V."/>
            <person name="Crous P."/>
            <person name="Smith M.E."/>
        </authorList>
    </citation>
    <scope>NUCLEOTIDE SEQUENCE</scope>
    <source>
        <strain evidence="1">Benny 63K</strain>
    </source>
</reference>
<organism evidence="1 2">
    <name type="scientific">Kickxella alabastrina</name>
    <dbReference type="NCBI Taxonomy" id="61397"/>
    <lineage>
        <taxon>Eukaryota</taxon>
        <taxon>Fungi</taxon>
        <taxon>Fungi incertae sedis</taxon>
        <taxon>Zoopagomycota</taxon>
        <taxon>Kickxellomycotina</taxon>
        <taxon>Kickxellomycetes</taxon>
        <taxon>Kickxellales</taxon>
        <taxon>Kickxellaceae</taxon>
        <taxon>Kickxella</taxon>
    </lineage>
</organism>
<sequence length="292" mass="31253">MLTLHSKVILQWYNFGYPWLITALHSLSCIIGMHILRITDRYTPKPLKSPQHRYTILAFSLLYTINIAISNVSLHHVSVPLHQVVRGTVPVFTVVLSKIALKRRYSSQVYASLVPVVFGVGVATYGDYGSTRVLGLVLTLAGTVLAAVKTVVTNGLLVGDLGLDLEPLDLLYHLSPLALAQTTLWGLFSGELGDALRMEYPSLIGLLVTLAVNGAVAFVLNIVSFTASRGTSALAMTVAGNVKVVLTVVLGCLLFGVSLSLISVVGMVVTLAGGIAYSAVRLRESKPARNDV</sequence>
<evidence type="ECO:0000313" key="1">
    <source>
        <dbReference type="EMBL" id="KAJ1896710.1"/>
    </source>
</evidence>
<comment type="caution">
    <text evidence="1">The sequence shown here is derived from an EMBL/GenBank/DDBJ whole genome shotgun (WGS) entry which is preliminary data.</text>
</comment>
<name>A0ACC1IMJ7_9FUNG</name>
<keyword evidence="2" id="KW-1185">Reference proteome</keyword>
<proteinExistence type="predicted"/>
<evidence type="ECO:0000313" key="2">
    <source>
        <dbReference type="Proteomes" id="UP001150581"/>
    </source>
</evidence>
<protein>
    <submittedName>
        <fullName evidence="1">Uncharacterized protein</fullName>
    </submittedName>
</protein>
<accession>A0ACC1IMJ7</accession>